<evidence type="ECO:0000313" key="1">
    <source>
        <dbReference type="EMBL" id="KPJ16600.1"/>
    </source>
</evidence>
<gene>
    <name evidence="1" type="ORF">RR48_02789</name>
</gene>
<organism evidence="1 2">
    <name type="scientific">Papilio machaon</name>
    <name type="common">Old World swallowtail butterfly</name>
    <dbReference type="NCBI Taxonomy" id="76193"/>
    <lineage>
        <taxon>Eukaryota</taxon>
        <taxon>Metazoa</taxon>
        <taxon>Ecdysozoa</taxon>
        <taxon>Arthropoda</taxon>
        <taxon>Hexapoda</taxon>
        <taxon>Insecta</taxon>
        <taxon>Pterygota</taxon>
        <taxon>Neoptera</taxon>
        <taxon>Endopterygota</taxon>
        <taxon>Lepidoptera</taxon>
        <taxon>Glossata</taxon>
        <taxon>Ditrysia</taxon>
        <taxon>Papilionoidea</taxon>
        <taxon>Papilionidae</taxon>
        <taxon>Papilioninae</taxon>
        <taxon>Papilio</taxon>
    </lineage>
</organism>
<keyword evidence="2" id="KW-1185">Reference proteome</keyword>
<dbReference type="Proteomes" id="UP000053240">
    <property type="component" value="Unassembled WGS sequence"/>
</dbReference>
<accession>A0A0N0PDG4</accession>
<protein>
    <submittedName>
        <fullName evidence="1">Uncharacterized protein</fullName>
    </submittedName>
</protein>
<sequence>MFARNPFFESDLVVGTQWRIYYSWSVQIGPKCVDISFKNATKEIVHRVWSDMNEYLEMQPNWDAAALLLNIGSSRHEVMLFTDQGPISFDVHNAGRKLVQATHTSIMLLCFLNAFNPNSKPILACAHIPPLRKSVSLIKFHMKLVESGRYLVVMDCQLGVASLSARSNVPVTLADIITVAMELNLGEGHPACTVARDNEDPFIMKQYI</sequence>
<reference evidence="1 2" key="1">
    <citation type="journal article" date="2015" name="Nat. Commun.">
        <title>Outbred genome sequencing and CRISPR/Cas9 gene editing in butterflies.</title>
        <authorList>
            <person name="Li X."/>
            <person name="Fan D."/>
            <person name="Zhang W."/>
            <person name="Liu G."/>
            <person name="Zhang L."/>
            <person name="Zhao L."/>
            <person name="Fang X."/>
            <person name="Chen L."/>
            <person name="Dong Y."/>
            <person name="Chen Y."/>
            <person name="Ding Y."/>
            <person name="Zhao R."/>
            <person name="Feng M."/>
            <person name="Zhu Y."/>
            <person name="Feng Y."/>
            <person name="Jiang X."/>
            <person name="Zhu D."/>
            <person name="Xiang H."/>
            <person name="Feng X."/>
            <person name="Li S."/>
            <person name="Wang J."/>
            <person name="Zhang G."/>
            <person name="Kronforst M.R."/>
            <person name="Wang W."/>
        </authorList>
    </citation>
    <scope>NUCLEOTIDE SEQUENCE [LARGE SCALE GENOMIC DNA]</scope>
    <source>
        <strain evidence="1">Ya'a_city_454_Pm</strain>
        <tissue evidence="1">Whole body</tissue>
    </source>
</reference>
<dbReference type="InParanoid" id="A0A0N0PDG4"/>
<name>A0A0N0PDG4_PAPMA</name>
<dbReference type="EMBL" id="KQ460208">
    <property type="protein sequence ID" value="KPJ16600.1"/>
    <property type="molecule type" value="Genomic_DNA"/>
</dbReference>
<proteinExistence type="predicted"/>
<evidence type="ECO:0000313" key="2">
    <source>
        <dbReference type="Proteomes" id="UP000053240"/>
    </source>
</evidence>
<dbReference type="AlphaFoldDB" id="A0A0N0PDG4"/>